<dbReference type="InterPro" id="IPR012944">
    <property type="entry name" value="SusD_RagB_dom"/>
</dbReference>
<protein>
    <submittedName>
        <fullName evidence="8">SusD family protein</fullName>
    </submittedName>
</protein>
<dbReference type="SUPFAM" id="SSF48452">
    <property type="entry name" value="TPR-like"/>
    <property type="match status" value="1"/>
</dbReference>
<evidence type="ECO:0000256" key="1">
    <source>
        <dbReference type="ARBA" id="ARBA00004442"/>
    </source>
</evidence>
<dbReference type="Gene3D" id="1.25.40.390">
    <property type="match status" value="2"/>
</dbReference>
<dbReference type="RefSeq" id="WP_159451634.1">
    <property type="nucleotide sequence ID" value="NZ_FWXT01000001.1"/>
</dbReference>
<dbReference type="OrthoDB" id="629561at2"/>
<accession>A0A1W1ZF27</accession>
<dbReference type="EMBL" id="FWXT01000001">
    <property type="protein sequence ID" value="SMC47115.1"/>
    <property type="molecule type" value="Genomic_DNA"/>
</dbReference>
<keyword evidence="5" id="KW-0998">Cell outer membrane</keyword>
<dbReference type="Pfam" id="PF07980">
    <property type="entry name" value="SusD_RagB"/>
    <property type="match status" value="1"/>
</dbReference>
<dbReference type="AlphaFoldDB" id="A0A1W1ZF27"/>
<dbReference type="Proteomes" id="UP000192756">
    <property type="component" value="Unassembled WGS sequence"/>
</dbReference>
<proteinExistence type="inferred from homology"/>
<evidence type="ECO:0000259" key="7">
    <source>
        <dbReference type="Pfam" id="PF14322"/>
    </source>
</evidence>
<dbReference type="InterPro" id="IPR033985">
    <property type="entry name" value="SusD-like_N"/>
</dbReference>
<feature type="domain" description="SusD-like N-terminal" evidence="7">
    <location>
        <begin position="80"/>
        <end position="231"/>
    </location>
</feature>
<dbReference type="STRING" id="151894.SAMN04488524_0677"/>
<comment type="similarity">
    <text evidence="2">Belongs to the SusD family.</text>
</comment>
<dbReference type="PROSITE" id="PS51257">
    <property type="entry name" value="PROKAR_LIPOPROTEIN"/>
    <property type="match status" value="1"/>
</dbReference>
<dbReference type="InterPro" id="IPR011990">
    <property type="entry name" value="TPR-like_helical_dom_sf"/>
</dbReference>
<evidence type="ECO:0000256" key="4">
    <source>
        <dbReference type="ARBA" id="ARBA00023136"/>
    </source>
</evidence>
<evidence type="ECO:0000256" key="5">
    <source>
        <dbReference type="ARBA" id="ARBA00023237"/>
    </source>
</evidence>
<keyword evidence="4" id="KW-0472">Membrane</keyword>
<evidence type="ECO:0000313" key="9">
    <source>
        <dbReference type="Proteomes" id="UP000192756"/>
    </source>
</evidence>
<comment type="subcellular location">
    <subcellularLocation>
        <location evidence="1">Cell outer membrane</location>
    </subcellularLocation>
</comment>
<keyword evidence="3" id="KW-0732">Signal</keyword>
<reference evidence="9" key="1">
    <citation type="submission" date="2017-04" db="EMBL/GenBank/DDBJ databases">
        <authorList>
            <person name="Varghese N."/>
            <person name="Submissions S."/>
        </authorList>
    </citation>
    <scope>NUCLEOTIDE SEQUENCE [LARGE SCALE GENOMIC DNA]</scope>
    <source>
        <strain evidence="9">DSM 12126</strain>
    </source>
</reference>
<evidence type="ECO:0000313" key="8">
    <source>
        <dbReference type="EMBL" id="SMC47115.1"/>
    </source>
</evidence>
<evidence type="ECO:0000259" key="6">
    <source>
        <dbReference type="Pfam" id="PF07980"/>
    </source>
</evidence>
<dbReference type="GO" id="GO:0009279">
    <property type="term" value="C:cell outer membrane"/>
    <property type="evidence" value="ECO:0007669"/>
    <property type="project" value="UniProtKB-SubCell"/>
</dbReference>
<name>A0A1W1ZF27_9SPHI</name>
<sequence>MSNKIFFLAITVVLLVTGCAKYTDVTPKGKNLLNRAGDLDMLMNVNYISPAFLFRNHSILVNDTYIIGSNVPNTISSGVRNWDKVLLTYDETADRAALATTDATYEGLYKIISTVANIAIANSDKASGDPQLLKQVKAEALTLRAYLHFLLVNVYAKAYDPATAATDGGVPYVDDVAFERLNAKRTVKEVYDHMLSDIDAAMASDALPDRPKNAMRVGKGFAYALKAKILLFMRNYTGALEAVNTALTINSTLEDHRPLMNITPRANRVLSRAGLTAPDNLFYAAFDAADPGLSLPTYEILNNYYEAGNIVKDHTDTYNYPYGLYLTGLPNIPMWFAMTYQGNAGGLTTSDLVLMKAECLIRTNNIGGGMDEVNKIRIRRIDPAVYTPWSATTAAQAMAYLQRTSRIEFLFTWRNFADIKRWNREGLYPVAVERTINGIKYVLPANSKLWVFPFPQSATQFNETLTQNY</sequence>
<dbReference type="Pfam" id="PF14322">
    <property type="entry name" value="SusD-like_3"/>
    <property type="match status" value="1"/>
</dbReference>
<feature type="domain" description="RagB/SusD" evidence="6">
    <location>
        <begin position="350"/>
        <end position="469"/>
    </location>
</feature>
<evidence type="ECO:0000256" key="2">
    <source>
        <dbReference type="ARBA" id="ARBA00006275"/>
    </source>
</evidence>
<evidence type="ECO:0000256" key="3">
    <source>
        <dbReference type="ARBA" id="ARBA00022729"/>
    </source>
</evidence>
<keyword evidence="9" id="KW-1185">Reference proteome</keyword>
<organism evidence="8 9">
    <name type="scientific">Pedobacter africanus</name>
    <dbReference type="NCBI Taxonomy" id="151894"/>
    <lineage>
        <taxon>Bacteria</taxon>
        <taxon>Pseudomonadati</taxon>
        <taxon>Bacteroidota</taxon>
        <taxon>Sphingobacteriia</taxon>
        <taxon>Sphingobacteriales</taxon>
        <taxon>Sphingobacteriaceae</taxon>
        <taxon>Pedobacter</taxon>
    </lineage>
</organism>
<gene>
    <name evidence="8" type="ORF">SAMN04488524_0677</name>
</gene>